<name>A0A1Y2BHV8_9FUNG</name>
<feature type="compositionally biased region" description="Basic and acidic residues" evidence="5">
    <location>
        <begin position="348"/>
        <end position="380"/>
    </location>
</feature>
<dbReference type="Proteomes" id="UP000193920">
    <property type="component" value="Unassembled WGS sequence"/>
</dbReference>
<dbReference type="SUPFAM" id="SSF57850">
    <property type="entry name" value="RING/U-box"/>
    <property type="match status" value="1"/>
</dbReference>
<feature type="compositionally biased region" description="Polar residues" evidence="5">
    <location>
        <begin position="50"/>
        <end position="75"/>
    </location>
</feature>
<evidence type="ECO:0000256" key="2">
    <source>
        <dbReference type="ARBA" id="ARBA00022771"/>
    </source>
</evidence>
<dbReference type="SMART" id="SM00184">
    <property type="entry name" value="RING"/>
    <property type="match status" value="1"/>
</dbReference>
<evidence type="ECO:0000256" key="5">
    <source>
        <dbReference type="SAM" id="MobiDB-lite"/>
    </source>
</evidence>
<evidence type="ECO:0000313" key="8">
    <source>
        <dbReference type="Proteomes" id="UP000193920"/>
    </source>
</evidence>
<dbReference type="EMBL" id="MCOG01000156">
    <property type="protein sequence ID" value="ORY34374.1"/>
    <property type="molecule type" value="Genomic_DNA"/>
</dbReference>
<reference evidence="7 8" key="1">
    <citation type="submission" date="2016-08" db="EMBL/GenBank/DDBJ databases">
        <title>A Parts List for Fungal Cellulosomes Revealed by Comparative Genomics.</title>
        <authorList>
            <consortium name="DOE Joint Genome Institute"/>
            <person name="Haitjema C.H."/>
            <person name="Gilmore S.P."/>
            <person name="Henske J.K."/>
            <person name="Solomon K.V."/>
            <person name="De Groot R."/>
            <person name="Kuo A."/>
            <person name="Mondo S.J."/>
            <person name="Salamov A.A."/>
            <person name="Labutti K."/>
            <person name="Zhao Z."/>
            <person name="Chiniquy J."/>
            <person name="Barry K."/>
            <person name="Brewer H.M."/>
            <person name="Purvine S.O."/>
            <person name="Wright A.T."/>
            <person name="Boxma B."/>
            <person name="Van Alen T."/>
            <person name="Hackstein J.H."/>
            <person name="Baker S.E."/>
            <person name="Grigoriev I.V."/>
            <person name="O'Malley M.A."/>
        </authorList>
    </citation>
    <scope>NUCLEOTIDE SEQUENCE [LARGE SCALE GENOMIC DNA]</scope>
    <source>
        <strain evidence="7 8">G1</strain>
    </source>
</reference>
<feature type="domain" description="RING-type" evidence="6">
    <location>
        <begin position="409"/>
        <end position="446"/>
    </location>
</feature>
<feature type="compositionally biased region" description="Low complexity" evidence="5">
    <location>
        <begin position="26"/>
        <end position="35"/>
    </location>
</feature>
<dbReference type="GO" id="GO:0008270">
    <property type="term" value="F:zinc ion binding"/>
    <property type="evidence" value="ECO:0007669"/>
    <property type="project" value="UniProtKB-KW"/>
</dbReference>
<feature type="compositionally biased region" description="Low complexity" evidence="5">
    <location>
        <begin position="99"/>
        <end position="108"/>
    </location>
</feature>
<comment type="caution">
    <text evidence="7">The sequence shown here is derived from an EMBL/GenBank/DDBJ whole genome shotgun (WGS) entry which is preliminary data.</text>
</comment>
<dbReference type="PANTHER" id="PTHR23041">
    <property type="entry name" value="RING FINGER DOMAIN-CONTAINING"/>
    <property type="match status" value="1"/>
</dbReference>
<dbReference type="Gene3D" id="3.30.40.10">
    <property type="entry name" value="Zinc/RING finger domain, C3HC4 (zinc finger)"/>
    <property type="match status" value="1"/>
</dbReference>
<feature type="compositionally biased region" description="Low complexity" evidence="5">
    <location>
        <begin position="322"/>
        <end position="333"/>
    </location>
</feature>
<dbReference type="AlphaFoldDB" id="A0A1Y2BHV8"/>
<feature type="compositionally biased region" description="Basic and acidic residues" evidence="5">
    <location>
        <begin position="144"/>
        <end position="156"/>
    </location>
</feature>
<proteinExistence type="predicted"/>
<feature type="region of interest" description="Disordered" evidence="5">
    <location>
        <begin position="20"/>
        <end position="195"/>
    </location>
</feature>
<feature type="compositionally biased region" description="Low complexity" evidence="5">
    <location>
        <begin position="174"/>
        <end position="184"/>
    </location>
</feature>
<dbReference type="InterPro" id="IPR013083">
    <property type="entry name" value="Znf_RING/FYVE/PHD"/>
</dbReference>
<dbReference type="InterPro" id="IPR017907">
    <property type="entry name" value="Znf_RING_CS"/>
</dbReference>
<feature type="compositionally biased region" description="Low complexity" evidence="5">
    <location>
        <begin position="131"/>
        <end position="143"/>
    </location>
</feature>
<evidence type="ECO:0000256" key="4">
    <source>
        <dbReference type="PROSITE-ProRule" id="PRU00175"/>
    </source>
</evidence>
<dbReference type="OrthoDB" id="6105938at2759"/>
<gene>
    <name evidence="7" type="ORF">LY90DRAFT_705003</name>
</gene>
<dbReference type="PROSITE" id="PS00518">
    <property type="entry name" value="ZF_RING_1"/>
    <property type="match status" value="1"/>
</dbReference>
<keyword evidence="3" id="KW-0862">Zinc</keyword>
<keyword evidence="2 4" id="KW-0863">Zinc-finger</keyword>
<feature type="region of interest" description="Disordered" evidence="5">
    <location>
        <begin position="314"/>
        <end position="380"/>
    </location>
</feature>
<accession>A0A1Y2BHV8</accession>
<organism evidence="7 8">
    <name type="scientific">Neocallimastix californiae</name>
    <dbReference type="NCBI Taxonomy" id="1754190"/>
    <lineage>
        <taxon>Eukaryota</taxon>
        <taxon>Fungi</taxon>
        <taxon>Fungi incertae sedis</taxon>
        <taxon>Chytridiomycota</taxon>
        <taxon>Chytridiomycota incertae sedis</taxon>
        <taxon>Neocallimastigomycetes</taxon>
        <taxon>Neocallimastigales</taxon>
        <taxon>Neocallimastigaceae</taxon>
        <taxon>Neocallimastix</taxon>
    </lineage>
</organism>
<dbReference type="STRING" id="1754190.A0A1Y2BHV8"/>
<evidence type="ECO:0000259" key="6">
    <source>
        <dbReference type="PROSITE" id="PS50089"/>
    </source>
</evidence>
<sequence length="532" mass="59969">MSKGKFLSKLSFFKKKKRISNETLRSNSTSSTPSNHNMESIPEIVRGNTVPISSTGSLESNLYSNKRKNISNSSVEIIDKKKKQPSIEASSSKCPIPTPAASATTSSACHDIASITETNSTKSCNEKDNEISSPSGSNSLNNNLKDKKMKEPEDKVSYIPKVRMASELEEKNESSSSESQNKNNIIDTPPHTPTATIFVTSKSTVSSIDTYDDNGTRNNQPSSSQNNNDNETKSNEDDFNIYVEDIINKLALDTNLTPEAQTEEPNREITEHYNPAEQLTTESLTPIPSSNNISIIQQQHQQTPSNLRIVQNISSSDTDTPVNNNTINVSNTNFRKETCNNDTSNLKKNNENKKEKKVDDDNNSRDKENKTNDKKAKNSDIEKYLENENTHTITESMDVLNNTIEMLKCGICLDILLDPKIVEPCGHSFCNHCLRMLQTRVCPLCRTRIHDYHSSVLLNELSELIAKYSLDKDQLEERNQCCHEIEEKDKHLNDECMRLMELMELAHQSDNTNNYSVQFHEMVELNETDDDI</sequence>
<feature type="compositionally biased region" description="Basic and acidic residues" evidence="5">
    <location>
        <begin position="164"/>
        <end position="173"/>
    </location>
</feature>
<dbReference type="Pfam" id="PF13923">
    <property type="entry name" value="zf-C3HC4_2"/>
    <property type="match status" value="1"/>
</dbReference>
<dbReference type="InterPro" id="IPR047134">
    <property type="entry name" value="RNF4"/>
</dbReference>
<feature type="compositionally biased region" description="Low complexity" evidence="5">
    <location>
        <begin position="218"/>
        <end position="229"/>
    </location>
</feature>
<feature type="region of interest" description="Disordered" evidence="5">
    <location>
        <begin position="208"/>
        <end position="235"/>
    </location>
</feature>
<keyword evidence="1" id="KW-0479">Metal-binding</keyword>
<dbReference type="PROSITE" id="PS50089">
    <property type="entry name" value="ZF_RING_2"/>
    <property type="match status" value="1"/>
</dbReference>
<evidence type="ECO:0000313" key="7">
    <source>
        <dbReference type="EMBL" id="ORY34374.1"/>
    </source>
</evidence>
<keyword evidence="8" id="KW-1185">Reference proteome</keyword>
<evidence type="ECO:0000256" key="1">
    <source>
        <dbReference type="ARBA" id="ARBA00022723"/>
    </source>
</evidence>
<evidence type="ECO:0000256" key="3">
    <source>
        <dbReference type="ARBA" id="ARBA00022833"/>
    </source>
</evidence>
<protein>
    <recommendedName>
        <fullName evidence="6">RING-type domain-containing protein</fullName>
    </recommendedName>
</protein>
<dbReference type="PANTHER" id="PTHR23041:SF78">
    <property type="entry name" value="E3 UBIQUITIN-PROTEIN LIGASE RNF4"/>
    <property type="match status" value="1"/>
</dbReference>
<dbReference type="InterPro" id="IPR001841">
    <property type="entry name" value="Znf_RING"/>
</dbReference>